<dbReference type="EMBL" id="BARV01039964">
    <property type="protein sequence ID" value="GAI49502.1"/>
    <property type="molecule type" value="Genomic_DNA"/>
</dbReference>
<accession>X1NZP5</accession>
<evidence type="ECO:0000313" key="1">
    <source>
        <dbReference type="EMBL" id="GAI49502.1"/>
    </source>
</evidence>
<protein>
    <submittedName>
        <fullName evidence="1">Uncharacterized protein</fullName>
    </submittedName>
</protein>
<comment type="caution">
    <text evidence="1">The sequence shown here is derived from an EMBL/GenBank/DDBJ whole genome shotgun (WGS) entry which is preliminary data.</text>
</comment>
<reference evidence="1" key="1">
    <citation type="journal article" date="2014" name="Front. Microbiol.">
        <title>High frequency of phylogenetically diverse reductive dehalogenase-homologous genes in deep subseafloor sedimentary metagenomes.</title>
        <authorList>
            <person name="Kawai M."/>
            <person name="Futagami T."/>
            <person name="Toyoda A."/>
            <person name="Takaki Y."/>
            <person name="Nishi S."/>
            <person name="Hori S."/>
            <person name="Arai W."/>
            <person name="Tsubouchi T."/>
            <person name="Morono Y."/>
            <person name="Uchiyama I."/>
            <person name="Ito T."/>
            <person name="Fujiyama A."/>
            <person name="Inagaki F."/>
            <person name="Takami H."/>
        </authorList>
    </citation>
    <scope>NUCLEOTIDE SEQUENCE</scope>
    <source>
        <strain evidence="1">Expedition CK06-06</strain>
    </source>
</reference>
<organism evidence="1">
    <name type="scientific">marine sediment metagenome</name>
    <dbReference type="NCBI Taxonomy" id="412755"/>
    <lineage>
        <taxon>unclassified sequences</taxon>
        <taxon>metagenomes</taxon>
        <taxon>ecological metagenomes</taxon>
    </lineage>
</organism>
<name>X1NZP5_9ZZZZ</name>
<gene>
    <name evidence="1" type="ORF">S06H3_61074</name>
</gene>
<feature type="non-terminal residue" evidence="1">
    <location>
        <position position="49"/>
    </location>
</feature>
<proteinExistence type="predicted"/>
<dbReference type="AlphaFoldDB" id="X1NZP5"/>
<sequence length="49" mass="4888">MMKGLRISAGLIVAAVLSAATVALLPPLVLGIGTLWFITPPLGLFAAAA</sequence>